<organism evidence="3 4">
    <name type="scientific">Sphingomonas crocodyli</name>
    <dbReference type="NCBI Taxonomy" id="1979270"/>
    <lineage>
        <taxon>Bacteria</taxon>
        <taxon>Pseudomonadati</taxon>
        <taxon>Pseudomonadota</taxon>
        <taxon>Alphaproteobacteria</taxon>
        <taxon>Sphingomonadales</taxon>
        <taxon>Sphingomonadaceae</taxon>
        <taxon>Sphingomonas</taxon>
    </lineage>
</organism>
<dbReference type="AlphaFoldDB" id="A0A437LZZ3"/>
<feature type="region of interest" description="Disordered" evidence="1">
    <location>
        <begin position="256"/>
        <end position="277"/>
    </location>
</feature>
<dbReference type="OrthoDB" id="321999at2"/>
<dbReference type="Gene3D" id="3.10.310.50">
    <property type="match status" value="1"/>
</dbReference>
<evidence type="ECO:0000259" key="2">
    <source>
        <dbReference type="Pfam" id="PF04536"/>
    </source>
</evidence>
<dbReference type="PANTHER" id="PTHR30373">
    <property type="entry name" value="UPF0603 PROTEIN YGCG"/>
    <property type="match status" value="1"/>
</dbReference>
<protein>
    <recommendedName>
        <fullName evidence="2">TPM domain-containing protein</fullName>
    </recommendedName>
</protein>
<evidence type="ECO:0000256" key="1">
    <source>
        <dbReference type="SAM" id="MobiDB-lite"/>
    </source>
</evidence>
<sequence>MAALADRLPDLRRFSVGAAAPLRDGDPVARDPIITPPIIPRSGLMRRTWMLSTASAALLLAGCDSKDAETAAQITGGDRVEAIASTLQACSYDGEPVNAAPASLNGNAPADCSMSVKRIMGFTGLPANFVVVSGPVPNAAAVIMLDQNRISRRVIAFNPNFMAMAQQTAKGSQWGPMSIMAHEIAHHLSGHTIVPGGSRPEIELEADKFSGFVLQKMGAPIDAATQMILAMGTNHGTPTHPDKQSRADAIRQGWNEAKAQGGGASPPAAQPAVTPPTAPPAVVVPAAATAPIVLPKPGSIPFKYGRFVVDETGKLDPARVKPMEDKLRALAKDAGVEMTFLVVNDLKGMSADDYAWAMMRQLRIGKLDVGNGAVVVVAPRQKQAAVAYGPGLAKEAEFSDPKKQLLSWIDNGWRYCDDADGCKTWTDSLFSVFNGTLFNAERTKWTIQYPTLGALMDHYKAVNDDRMKTKRPFDPKTDQPLGNLIRISGKITSLSPPTGIGQVNPKLIGGPLGYTAVSMTTDDGHDVILYVSPRLAPLMPSGKIKDGSRYTAVGRLNSTGDKASGQASSLWLFSYDEI</sequence>
<gene>
    <name evidence="3" type="ORF">EOD43_14800</name>
</gene>
<feature type="domain" description="TPM" evidence="2">
    <location>
        <begin position="308"/>
        <end position="394"/>
    </location>
</feature>
<keyword evidence="4" id="KW-1185">Reference proteome</keyword>
<comment type="caution">
    <text evidence="3">The sequence shown here is derived from an EMBL/GenBank/DDBJ whole genome shotgun (WGS) entry which is preliminary data.</text>
</comment>
<proteinExistence type="predicted"/>
<dbReference type="Proteomes" id="UP000282971">
    <property type="component" value="Unassembled WGS sequence"/>
</dbReference>
<dbReference type="Pfam" id="PF04536">
    <property type="entry name" value="TPM_phosphatase"/>
    <property type="match status" value="1"/>
</dbReference>
<evidence type="ECO:0000313" key="3">
    <source>
        <dbReference type="EMBL" id="RVT90814.1"/>
    </source>
</evidence>
<name>A0A437LZZ3_9SPHN</name>
<dbReference type="PANTHER" id="PTHR30373:SF2">
    <property type="entry name" value="UPF0603 PROTEIN YGCG"/>
    <property type="match status" value="1"/>
</dbReference>
<dbReference type="EMBL" id="SACN01000002">
    <property type="protein sequence ID" value="RVT90814.1"/>
    <property type="molecule type" value="Genomic_DNA"/>
</dbReference>
<dbReference type="InterPro" id="IPR007621">
    <property type="entry name" value="TPM_dom"/>
</dbReference>
<reference evidence="3 4" key="1">
    <citation type="submission" date="2019-01" db="EMBL/GenBank/DDBJ databases">
        <authorList>
            <person name="Chen W.-M."/>
        </authorList>
    </citation>
    <scope>NUCLEOTIDE SEQUENCE [LARGE SCALE GENOMIC DNA]</scope>
    <source>
        <strain evidence="3 4">CCP-7</strain>
    </source>
</reference>
<accession>A0A437LZZ3</accession>
<evidence type="ECO:0000313" key="4">
    <source>
        <dbReference type="Proteomes" id="UP000282971"/>
    </source>
</evidence>